<comment type="caution">
    <text evidence="1">The sequence shown here is derived from an EMBL/GenBank/DDBJ whole genome shotgun (WGS) entry which is preliminary data.</text>
</comment>
<sequence length="46" mass="5088">MWNEAVESAAKLEFPSPCGEKIGNNPIALETIANRIFKVLLREATD</sequence>
<proteinExistence type="predicted"/>
<organism evidence="1 2">
    <name type="scientific">Planktothrix serta PCC 8927</name>
    <dbReference type="NCBI Taxonomy" id="671068"/>
    <lineage>
        <taxon>Bacteria</taxon>
        <taxon>Bacillati</taxon>
        <taxon>Cyanobacteriota</taxon>
        <taxon>Cyanophyceae</taxon>
        <taxon>Oscillatoriophycideae</taxon>
        <taxon>Oscillatoriales</taxon>
        <taxon>Microcoleaceae</taxon>
        <taxon>Planktothrix</taxon>
    </lineage>
</organism>
<reference evidence="1" key="1">
    <citation type="submission" date="2019-10" db="EMBL/GenBank/DDBJ databases">
        <authorList>
            <consortium name="Genoscope - CEA"/>
            <person name="William W."/>
        </authorList>
    </citation>
    <scope>NUCLEOTIDE SEQUENCE [LARGE SCALE GENOMIC DNA]</scope>
    <source>
        <strain evidence="1">BBR_PRJEB10992</strain>
    </source>
</reference>
<name>A0A7Z9DXX1_9CYAN</name>
<gene>
    <name evidence="1" type="ORF">PL8927_600017</name>
</gene>
<evidence type="ECO:0000313" key="1">
    <source>
        <dbReference type="EMBL" id="VXD17574.1"/>
    </source>
</evidence>
<protein>
    <submittedName>
        <fullName evidence="1">Uncharacterized protein</fullName>
    </submittedName>
</protein>
<keyword evidence="2" id="KW-1185">Reference proteome</keyword>
<dbReference type="EMBL" id="CZCU02000136">
    <property type="protein sequence ID" value="VXD17574.1"/>
    <property type="molecule type" value="Genomic_DNA"/>
</dbReference>
<dbReference type="Proteomes" id="UP000184550">
    <property type="component" value="Unassembled WGS sequence"/>
</dbReference>
<accession>A0A7Z9DXX1</accession>
<dbReference type="AlphaFoldDB" id="A0A7Z9DXX1"/>
<evidence type="ECO:0000313" key="2">
    <source>
        <dbReference type="Proteomes" id="UP000184550"/>
    </source>
</evidence>